<keyword evidence="4" id="KW-1185">Reference proteome</keyword>
<reference evidence="3 4" key="1">
    <citation type="journal article" date="2015" name="Genome Announc.">
        <title>Complete Genome Sequence of Cupriavidus basilensis 4G11, Isolated from the Oak Ridge Field Research Center Site.</title>
        <authorList>
            <person name="Ray J."/>
            <person name="Waters R.J."/>
            <person name="Skerker J.M."/>
            <person name="Kuehl J.V."/>
            <person name="Price M.N."/>
            <person name="Huang J."/>
            <person name="Chakraborty R."/>
            <person name="Arkin A.P."/>
            <person name="Deutschbauer A."/>
        </authorList>
    </citation>
    <scope>NUCLEOTIDE SEQUENCE [LARGE SCALE GENOMIC DNA]</scope>
    <source>
        <strain evidence="3">4G11</strain>
    </source>
</reference>
<feature type="signal peptide" evidence="2">
    <location>
        <begin position="1"/>
        <end position="26"/>
    </location>
</feature>
<feature type="chain" id="PRO_5002185839" description="Hydroxyquinol 1,2-dioxygenase" evidence="2">
    <location>
        <begin position="27"/>
        <end position="88"/>
    </location>
</feature>
<evidence type="ECO:0008006" key="5">
    <source>
        <dbReference type="Google" id="ProtNLM"/>
    </source>
</evidence>
<feature type="compositionally biased region" description="Basic and acidic residues" evidence="1">
    <location>
        <begin position="79"/>
        <end position="88"/>
    </location>
</feature>
<feature type="region of interest" description="Disordered" evidence="1">
    <location>
        <begin position="49"/>
        <end position="88"/>
    </location>
</feature>
<keyword evidence="2" id="KW-0732">Signal</keyword>
<dbReference type="Proteomes" id="UP000031843">
    <property type="component" value="Chromosome secondary"/>
</dbReference>
<dbReference type="AlphaFoldDB" id="A0A0C4YSV4"/>
<evidence type="ECO:0000313" key="4">
    <source>
        <dbReference type="Proteomes" id="UP000031843"/>
    </source>
</evidence>
<evidence type="ECO:0000313" key="3">
    <source>
        <dbReference type="EMBL" id="AJG23721.1"/>
    </source>
</evidence>
<accession>A0A0C4YSV4</accession>
<protein>
    <recommendedName>
        <fullName evidence="5">Hydroxyquinol 1,2-dioxygenase</fullName>
    </recommendedName>
</protein>
<evidence type="ECO:0000256" key="2">
    <source>
        <dbReference type="SAM" id="SignalP"/>
    </source>
</evidence>
<name>A0A0C4YSV4_9BURK</name>
<evidence type="ECO:0000256" key="1">
    <source>
        <dbReference type="SAM" id="MobiDB-lite"/>
    </source>
</evidence>
<sequence length="88" mass="8941">MRTLKQALLATALAATLGGVASLASAAPRGVDPYLDGAATGQARDIYTQGANKLGPRDPFTDGARSGTRDPFTDGARNGTRDSFSDGA</sequence>
<organism evidence="3 4">
    <name type="scientific">Cupriavidus basilensis</name>
    <dbReference type="NCBI Taxonomy" id="68895"/>
    <lineage>
        <taxon>Bacteria</taxon>
        <taxon>Pseudomonadati</taxon>
        <taxon>Pseudomonadota</taxon>
        <taxon>Betaproteobacteria</taxon>
        <taxon>Burkholderiales</taxon>
        <taxon>Burkholderiaceae</taxon>
        <taxon>Cupriavidus</taxon>
    </lineage>
</organism>
<dbReference type="KEGG" id="cbw:RR42_s2139"/>
<dbReference type="OrthoDB" id="8971171at2"/>
<gene>
    <name evidence="3" type="ORF">RR42_s2139</name>
</gene>
<proteinExistence type="predicted"/>
<dbReference type="EMBL" id="CP010537">
    <property type="protein sequence ID" value="AJG23721.1"/>
    <property type="molecule type" value="Genomic_DNA"/>
</dbReference>
<dbReference type="RefSeq" id="WP_043355667.1">
    <property type="nucleotide sequence ID" value="NZ_CP010537.1"/>
</dbReference>